<dbReference type="EMBL" id="BAAAMK010000004">
    <property type="protein sequence ID" value="GAA1956414.1"/>
    <property type="molecule type" value="Genomic_DNA"/>
</dbReference>
<comment type="similarity">
    <text evidence="2 3">Belongs to the DegT/DnrJ/EryC1 family.</text>
</comment>
<dbReference type="PANTHER" id="PTHR30244:SF36">
    <property type="entry name" value="3-OXO-GLUCOSE-6-PHOSPHATE:GLUTAMATE AMINOTRANSFERASE"/>
    <property type="match status" value="1"/>
</dbReference>
<proteinExistence type="inferred from homology"/>
<protein>
    <submittedName>
        <fullName evidence="4">DegT/DnrJ/EryC1/StrS family aminotransferase</fullName>
    </submittedName>
</protein>
<dbReference type="CDD" id="cd00616">
    <property type="entry name" value="AHBA_syn"/>
    <property type="match status" value="1"/>
</dbReference>
<evidence type="ECO:0000256" key="1">
    <source>
        <dbReference type="ARBA" id="ARBA00022898"/>
    </source>
</evidence>
<keyword evidence="5" id="KW-1185">Reference proteome</keyword>
<dbReference type="InterPro" id="IPR000653">
    <property type="entry name" value="DegT/StrS_aminotransferase"/>
</dbReference>
<dbReference type="Gene3D" id="3.40.640.10">
    <property type="entry name" value="Type I PLP-dependent aspartate aminotransferase-like (Major domain)"/>
    <property type="match status" value="1"/>
</dbReference>
<sequence length="387" mass="40726">MSVPFTDLAAQQHEVDEEVMPRLRAALASGAFIGGPEVEAFEREYAAYAGSDHCVGMGNGTDALEGALRAIGVGPGAEVILPANTFIATAEAVVRAGATPVLVDVDERTLLIDPAAVEAAAGPLTRAVIAVHLYGQLAPVELLTPIARRFGAVVVEDAAQSHGARRLGGVSGSLGRIAATSFYPGKNLGAAGDGGAVTTDDPELARRVRMIGSHGSERKYEHEVLGFNSRLDAVQAIVLSAKLKRLEDWNARRRAVASVYDALLHDLEDVVLPVTAEGNEHVWHLYVVRVPDRERVAADLAAAGISTGIHYPVPLHRSPALAGSLMRVSDCPVTDAAASEILSLPVFPHMTAHQIVLVVEALRMAFGRPLGADSLDRARALEGTGRP</sequence>
<name>A0ABN2QQ53_9MICO</name>
<dbReference type="GO" id="GO:0008483">
    <property type="term" value="F:transaminase activity"/>
    <property type="evidence" value="ECO:0007669"/>
    <property type="project" value="UniProtKB-KW"/>
</dbReference>
<evidence type="ECO:0000256" key="2">
    <source>
        <dbReference type="ARBA" id="ARBA00037999"/>
    </source>
</evidence>
<dbReference type="PIRSF" id="PIRSF000390">
    <property type="entry name" value="PLP_StrS"/>
    <property type="match status" value="1"/>
</dbReference>
<reference evidence="4 5" key="1">
    <citation type="journal article" date="2019" name="Int. J. Syst. Evol. Microbiol.">
        <title>The Global Catalogue of Microorganisms (GCM) 10K type strain sequencing project: providing services to taxonomists for standard genome sequencing and annotation.</title>
        <authorList>
            <consortium name="The Broad Institute Genomics Platform"/>
            <consortium name="The Broad Institute Genome Sequencing Center for Infectious Disease"/>
            <person name="Wu L."/>
            <person name="Ma J."/>
        </authorList>
    </citation>
    <scope>NUCLEOTIDE SEQUENCE [LARGE SCALE GENOMIC DNA]</scope>
    <source>
        <strain evidence="4 5">JCM 13584</strain>
    </source>
</reference>
<evidence type="ECO:0000256" key="3">
    <source>
        <dbReference type="RuleBase" id="RU004508"/>
    </source>
</evidence>
<keyword evidence="4" id="KW-0808">Transferase</keyword>
<keyword evidence="1 3" id="KW-0663">Pyridoxal phosphate</keyword>
<dbReference type="Gene3D" id="3.90.1150.10">
    <property type="entry name" value="Aspartate Aminotransferase, domain 1"/>
    <property type="match status" value="1"/>
</dbReference>
<dbReference type="RefSeq" id="WP_157416716.1">
    <property type="nucleotide sequence ID" value="NZ_BAAAMK010000004.1"/>
</dbReference>
<keyword evidence="4" id="KW-0032">Aminotransferase</keyword>
<accession>A0ABN2QQ53</accession>
<comment type="caution">
    <text evidence="4">The sequence shown here is derived from an EMBL/GenBank/DDBJ whole genome shotgun (WGS) entry which is preliminary data.</text>
</comment>
<evidence type="ECO:0000313" key="5">
    <source>
        <dbReference type="Proteomes" id="UP001499954"/>
    </source>
</evidence>
<dbReference type="InterPro" id="IPR015421">
    <property type="entry name" value="PyrdxlP-dep_Trfase_major"/>
</dbReference>
<gene>
    <name evidence="4" type="ORF">GCM10009717_23170</name>
</gene>
<dbReference type="SUPFAM" id="SSF53383">
    <property type="entry name" value="PLP-dependent transferases"/>
    <property type="match status" value="1"/>
</dbReference>
<organism evidence="4 5">
    <name type="scientific">Agromyces allii</name>
    <dbReference type="NCBI Taxonomy" id="393607"/>
    <lineage>
        <taxon>Bacteria</taxon>
        <taxon>Bacillati</taxon>
        <taxon>Actinomycetota</taxon>
        <taxon>Actinomycetes</taxon>
        <taxon>Micrococcales</taxon>
        <taxon>Microbacteriaceae</taxon>
        <taxon>Agromyces</taxon>
    </lineage>
</organism>
<dbReference type="InterPro" id="IPR015424">
    <property type="entry name" value="PyrdxlP-dep_Trfase"/>
</dbReference>
<dbReference type="PANTHER" id="PTHR30244">
    <property type="entry name" value="TRANSAMINASE"/>
    <property type="match status" value="1"/>
</dbReference>
<dbReference type="InterPro" id="IPR015422">
    <property type="entry name" value="PyrdxlP-dep_Trfase_small"/>
</dbReference>
<evidence type="ECO:0000313" key="4">
    <source>
        <dbReference type="EMBL" id="GAA1956414.1"/>
    </source>
</evidence>
<dbReference type="Proteomes" id="UP001499954">
    <property type="component" value="Unassembled WGS sequence"/>
</dbReference>
<dbReference type="Pfam" id="PF01041">
    <property type="entry name" value="DegT_DnrJ_EryC1"/>
    <property type="match status" value="1"/>
</dbReference>